<reference evidence="11 12" key="1">
    <citation type="journal article" date="2018" name="Mol. Genet. Genomics">
        <title>The red deer Cervus elaphus genome CerEla1.0: sequencing, annotating, genes, and chromosomes.</title>
        <authorList>
            <person name="Bana N.A."/>
            <person name="Nyiri A."/>
            <person name="Nagy J."/>
            <person name="Frank K."/>
            <person name="Nagy T."/>
            <person name="Steger V."/>
            <person name="Schiller M."/>
            <person name="Lakatos P."/>
            <person name="Sugar L."/>
            <person name="Horn P."/>
            <person name="Barta E."/>
            <person name="Orosz L."/>
        </authorList>
    </citation>
    <scope>NUCLEOTIDE SEQUENCE [LARGE SCALE GENOMIC DNA]</scope>
    <source>
        <strain evidence="11">Hungarian</strain>
    </source>
</reference>
<evidence type="ECO:0000313" key="12">
    <source>
        <dbReference type="Proteomes" id="UP000242450"/>
    </source>
</evidence>
<sequence>MGEFREKSTTTCGTICLKHLLFTCNCFFWLAGLAGRAVGTWTLALRRDGISRLAWSTCLATACILVVAGPVVMIIAGVLAYVYYQQLNAGLKENLKDTMEKGYPQPGHRGVSSAVDGLQQEFYCCGSNSLQDWQDREWIRLGQAGGPAVPDSCCKTSPQHLQSGGRLHHQAGDPPPGAPEGQRGRGPGHRLCVGVQRALHELLV</sequence>
<evidence type="ECO:0000256" key="7">
    <source>
        <dbReference type="ARBA" id="ARBA00023180"/>
    </source>
</evidence>
<dbReference type="OrthoDB" id="438211at2759"/>
<feature type="transmembrane region" description="Helical" evidence="10">
    <location>
        <begin position="27"/>
        <end position="45"/>
    </location>
</feature>
<dbReference type="Proteomes" id="UP000242450">
    <property type="component" value="Chromosome 25"/>
</dbReference>
<proteinExistence type="predicted"/>
<keyword evidence="8" id="KW-0449">Lipoprotein</keyword>
<dbReference type="GO" id="GO:0016477">
    <property type="term" value="P:cell migration"/>
    <property type="evidence" value="ECO:0007669"/>
    <property type="project" value="TreeGrafter"/>
</dbReference>
<dbReference type="Pfam" id="PF00335">
    <property type="entry name" value="Tetraspanin"/>
    <property type="match status" value="1"/>
</dbReference>
<dbReference type="InterPro" id="IPR018499">
    <property type="entry name" value="Tetraspanin/Peripherin"/>
</dbReference>
<evidence type="ECO:0008006" key="13">
    <source>
        <dbReference type="Google" id="ProtNLM"/>
    </source>
</evidence>
<keyword evidence="12" id="KW-1185">Reference proteome</keyword>
<comment type="subcellular location">
    <subcellularLocation>
        <location evidence="1">Cell membrane</location>
        <topology evidence="1">Multi-pass membrane protein</topology>
    </subcellularLocation>
</comment>
<keyword evidence="3 10" id="KW-0812">Transmembrane</keyword>
<evidence type="ECO:0000256" key="8">
    <source>
        <dbReference type="ARBA" id="ARBA00023288"/>
    </source>
</evidence>
<dbReference type="AlphaFoldDB" id="A0A212C8K8"/>
<dbReference type="CDD" id="cd03155">
    <property type="entry name" value="CD151_like_LEL"/>
    <property type="match status" value="1"/>
</dbReference>
<gene>
    <name evidence="11" type="ORF">Celaphus_00017894</name>
</gene>
<dbReference type="PANTHER" id="PTHR19282">
    <property type="entry name" value="TETRASPANIN"/>
    <property type="match status" value="1"/>
</dbReference>
<name>A0A212C8K8_CEREH</name>
<feature type="region of interest" description="Disordered" evidence="9">
    <location>
        <begin position="159"/>
        <end position="190"/>
    </location>
</feature>
<organism evidence="11 12">
    <name type="scientific">Cervus elaphus hippelaphus</name>
    <name type="common">European red deer</name>
    <dbReference type="NCBI Taxonomy" id="46360"/>
    <lineage>
        <taxon>Eukaryota</taxon>
        <taxon>Metazoa</taxon>
        <taxon>Chordata</taxon>
        <taxon>Craniata</taxon>
        <taxon>Vertebrata</taxon>
        <taxon>Euteleostomi</taxon>
        <taxon>Mammalia</taxon>
        <taxon>Eutheria</taxon>
        <taxon>Laurasiatheria</taxon>
        <taxon>Artiodactyla</taxon>
        <taxon>Ruminantia</taxon>
        <taxon>Pecora</taxon>
        <taxon>Cervidae</taxon>
        <taxon>Cervinae</taxon>
        <taxon>Cervus</taxon>
    </lineage>
</organism>
<evidence type="ECO:0000256" key="6">
    <source>
        <dbReference type="ARBA" id="ARBA00023139"/>
    </source>
</evidence>
<feature type="transmembrane region" description="Helical" evidence="10">
    <location>
        <begin position="57"/>
        <end position="84"/>
    </location>
</feature>
<evidence type="ECO:0000256" key="10">
    <source>
        <dbReference type="SAM" id="Phobius"/>
    </source>
</evidence>
<keyword evidence="2" id="KW-1003">Cell membrane</keyword>
<keyword evidence="5 10" id="KW-0472">Membrane</keyword>
<dbReference type="PANTHER" id="PTHR19282:SF487">
    <property type="entry name" value="CD151 ANTIGEN"/>
    <property type="match status" value="1"/>
</dbReference>
<dbReference type="GO" id="GO:0005886">
    <property type="term" value="C:plasma membrane"/>
    <property type="evidence" value="ECO:0007669"/>
    <property type="project" value="UniProtKB-SubCell"/>
</dbReference>
<evidence type="ECO:0000256" key="5">
    <source>
        <dbReference type="ARBA" id="ARBA00023136"/>
    </source>
</evidence>
<protein>
    <recommendedName>
        <fullName evidence="13">Tetraspanin</fullName>
    </recommendedName>
</protein>
<accession>A0A212C8K8</accession>
<dbReference type="Gene3D" id="1.10.1450.10">
    <property type="entry name" value="Tetraspanin"/>
    <property type="match status" value="1"/>
</dbReference>
<evidence type="ECO:0000313" key="11">
    <source>
        <dbReference type="EMBL" id="OWK02333.1"/>
    </source>
</evidence>
<dbReference type="SUPFAM" id="SSF48652">
    <property type="entry name" value="Tetraspanin"/>
    <property type="match status" value="1"/>
</dbReference>
<evidence type="ECO:0000256" key="1">
    <source>
        <dbReference type="ARBA" id="ARBA00004651"/>
    </source>
</evidence>
<evidence type="ECO:0000256" key="3">
    <source>
        <dbReference type="ARBA" id="ARBA00022692"/>
    </source>
</evidence>
<evidence type="ECO:0000256" key="2">
    <source>
        <dbReference type="ARBA" id="ARBA00022475"/>
    </source>
</evidence>
<dbReference type="InterPro" id="IPR008952">
    <property type="entry name" value="Tetraspanin_EC2_sf"/>
</dbReference>
<evidence type="ECO:0000256" key="4">
    <source>
        <dbReference type="ARBA" id="ARBA00022989"/>
    </source>
</evidence>
<keyword evidence="4 10" id="KW-1133">Transmembrane helix</keyword>
<keyword evidence="6" id="KW-0564">Palmitate</keyword>
<dbReference type="EMBL" id="MKHE01000025">
    <property type="protein sequence ID" value="OWK02333.1"/>
    <property type="molecule type" value="Genomic_DNA"/>
</dbReference>
<keyword evidence="7" id="KW-0325">Glycoprotein</keyword>
<comment type="caution">
    <text evidence="11">The sequence shown here is derived from an EMBL/GenBank/DDBJ whole genome shotgun (WGS) entry which is preliminary data.</text>
</comment>
<evidence type="ECO:0000256" key="9">
    <source>
        <dbReference type="SAM" id="MobiDB-lite"/>
    </source>
</evidence>